<dbReference type="Pfam" id="PF01266">
    <property type="entry name" value="DAO"/>
    <property type="match status" value="1"/>
</dbReference>
<protein>
    <submittedName>
        <fullName evidence="7">Sarcosine oxidase</fullName>
    </submittedName>
</protein>
<feature type="transmembrane region" description="Helical" evidence="5">
    <location>
        <begin position="20"/>
        <end position="37"/>
    </location>
</feature>
<keyword evidence="3" id="KW-0274">FAD</keyword>
<dbReference type="PANTHER" id="PTHR10961">
    <property type="entry name" value="PEROXISOMAL SARCOSINE OXIDASE"/>
    <property type="match status" value="1"/>
</dbReference>
<dbReference type="GO" id="GO:0050660">
    <property type="term" value="F:flavin adenine dinucleotide binding"/>
    <property type="evidence" value="ECO:0007669"/>
    <property type="project" value="InterPro"/>
</dbReference>
<dbReference type="Gene3D" id="3.30.9.10">
    <property type="entry name" value="D-Amino Acid Oxidase, subunit A, domain 2"/>
    <property type="match status" value="1"/>
</dbReference>
<name>A0A4R1HK94_PSEEN</name>
<dbReference type="SUPFAM" id="SSF51905">
    <property type="entry name" value="FAD/NAD(P)-binding domain"/>
    <property type="match status" value="1"/>
</dbReference>
<dbReference type="PANTHER" id="PTHR10961:SF7">
    <property type="entry name" value="FAD DEPENDENT OXIDOREDUCTASE DOMAIN-CONTAINING PROTEIN"/>
    <property type="match status" value="1"/>
</dbReference>
<evidence type="ECO:0000313" key="7">
    <source>
        <dbReference type="EMBL" id="TCK22814.1"/>
    </source>
</evidence>
<gene>
    <name evidence="7" type="ORF">EV378_6825</name>
</gene>
<dbReference type="InterPro" id="IPR045170">
    <property type="entry name" value="MTOX"/>
</dbReference>
<accession>A0A4R1HK94</accession>
<keyword evidence="4" id="KW-0560">Oxidoreductase</keyword>
<evidence type="ECO:0000313" key="8">
    <source>
        <dbReference type="Proteomes" id="UP000295560"/>
    </source>
</evidence>
<dbReference type="Proteomes" id="UP000295560">
    <property type="component" value="Unassembled WGS sequence"/>
</dbReference>
<keyword evidence="5" id="KW-1133">Transmembrane helix</keyword>
<evidence type="ECO:0000256" key="4">
    <source>
        <dbReference type="ARBA" id="ARBA00023002"/>
    </source>
</evidence>
<evidence type="ECO:0000259" key="6">
    <source>
        <dbReference type="Pfam" id="PF01266"/>
    </source>
</evidence>
<comment type="caution">
    <text evidence="7">The sequence shown here is derived from an EMBL/GenBank/DDBJ whole genome shotgun (WGS) entry which is preliminary data.</text>
</comment>
<proteinExistence type="predicted"/>
<evidence type="ECO:0000256" key="3">
    <source>
        <dbReference type="ARBA" id="ARBA00022827"/>
    </source>
</evidence>
<dbReference type="InterPro" id="IPR006076">
    <property type="entry name" value="FAD-dep_OxRdtase"/>
</dbReference>
<keyword evidence="2" id="KW-0285">Flavoprotein</keyword>
<feature type="domain" description="FAD dependent oxidoreductase" evidence="6">
    <location>
        <begin position="21"/>
        <end position="357"/>
    </location>
</feature>
<keyword evidence="5" id="KW-0472">Membrane</keyword>
<comment type="cofactor">
    <cofactor evidence="1">
        <name>FAD</name>
        <dbReference type="ChEBI" id="CHEBI:57692"/>
    </cofactor>
</comment>
<evidence type="ECO:0000256" key="2">
    <source>
        <dbReference type="ARBA" id="ARBA00022630"/>
    </source>
</evidence>
<dbReference type="EMBL" id="SMFZ01000002">
    <property type="protein sequence ID" value="TCK22814.1"/>
    <property type="molecule type" value="Genomic_DNA"/>
</dbReference>
<keyword evidence="5" id="KW-0812">Transmembrane</keyword>
<organism evidence="7 8">
    <name type="scientific">Pseudonocardia endophytica</name>
    <dbReference type="NCBI Taxonomy" id="401976"/>
    <lineage>
        <taxon>Bacteria</taxon>
        <taxon>Bacillati</taxon>
        <taxon>Actinomycetota</taxon>
        <taxon>Actinomycetes</taxon>
        <taxon>Pseudonocardiales</taxon>
        <taxon>Pseudonocardiaceae</taxon>
        <taxon>Pseudonocardia</taxon>
    </lineage>
</organism>
<sequence length="395" mass="41709">MNRGPFRRATVRLVNRDHAFVVVGCGSVGSAALYWLSRMAAPYASVLGLERGAAGNARAGRTAAVAHAGGRDAHAALAGPAHLAWRQVESVSGQRLVTRTGGLVIEDPDVPAVRGTVDRHLAVAARHGIEVEELDAGGLVAGWPQFRPRGGERIVHRPGVAIVDLHRADATHVALARGHGAEIREYAPVRALHDSGRHVEVVTDDEVYRAEHVVVAAGAGTDAVLEGIAAPVPRTVVREQVTRYATPHLIDFSPGRFPVFTWRGAGTFRGLPVHGEVATTLCRPGEPADRSAREAFLAERVPGFAGPELSTATRVASVPADREPVLDTVASGRVGVAAGTDRSPGLVSLAGRILAELACAGTTRHPIADFAIDRPALTRPPAEVEPVPLRSRRWT</sequence>
<dbReference type="GO" id="GO:0008115">
    <property type="term" value="F:sarcosine oxidase activity"/>
    <property type="evidence" value="ECO:0007669"/>
    <property type="project" value="TreeGrafter"/>
</dbReference>
<evidence type="ECO:0000256" key="1">
    <source>
        <dbReference type="ARBA" id="ARBA00001974"/>
    </source>
</evidence>
<keyword evidence="8" id="KW-1185">Reference proteome</keyword>
<dbReference type="Gene3D" id="3.50.50.60">
    <property type="entry name" value="FAD/NAD(P)-binding domain"/>
    <property type="match status" value="1"/>
</dbReference>
<evidence type="ECO:0000256" key="5">
    <source>
        <dbReference type="SAM" id="Phobius"/>
    </source>
</evidence>
<dbReference type="OrthoDB" id="9806452at2"/>
<dbReference type="InterPro" id="IPR036188">
    <property type="entry name" value="FAD/NAD-bd_sf"/>
</dbReference>
<dbReference type="AlphaFoldDB" id="A0A4R1HK94"/>
<reference evidence="7 8" key="1">
    <citation type="submission" date="2019-03" db="EMBL/GenBank/DDBJ databases">
        <title>Sequencing the genomes of 1000 actinobacteria strains.</title>
        <authorList>
            <person name="Klenk H.-P."/>
        </authorList>
    </citation>
    <scope>NUCLEOTIDE SEQUENCE [LARGE SCALE GENOMIC DNA]</scope>
    <source>
        <strain evidence="7 8">DSM 44969</strain>
    </source>
</reference>